<reference evidence="1 13" key="4">
    <citation type="submission" date="2019-06" db="EMBL/GenBank/DDBJ databases">
        <title>Complete genome sequence of Bacteroides uniformis NBRC 113350.</title>
        <authorList>
            <person name="Miura T."/>
            <person name="Furukawa M."/>
            <person name="Shimamura M."/>
            <person name="Ohyama Y."/>
            <person name="Yamazoe A."/>
            <person name="Kawasaki H."/>
        </authorList>
    </citation>
    <scope>NUCLEOTIDE SEQUENCE [LARGE SCALE GENOMIC DNA]</scope>
    <source>
        <strain evidence="1 13">NBRC 113350</strain>
    </source>
</reference>
<reference evidence="2 9" key="1">
    <citation type="submission" date="2015-09" db="EMBL/GenBank/DDBJ databases">
        <authorList>
            <consortium name="Pathogen Informatics"/>
        </authorList>
    </citation>
    <scope>NUCLEOTIDE SEQUENCE [LARGE SCALE GENOMIC DNA]</scope>
    <source>
        <strain evidence="2 9">2789STDY5834942</strain>
    </source>
</reference>
<evidence type="ECO:0000313" key="10">
    <source>
        <dbReference type="Proteomes" id="UP000260759"/>
    </source>
</evidence>
<dbReference type="Proteomes" id="UP000261295">
    <property type="component" value="Unassembled WGS sequence"/>
</dbReference>
<dbReference type="GeneID" id="99750995"/>
<evidence type="ECO:0000313" key="5">
    <source>
        <dbReference type="EMBL" id="MDU0246968.1"/>
    </source>
</evidence>
<dbReference type="Proteomes" id="UP000095788">
    <property type="component" value="Unassembled WGS sequence"/>
</dbReference>
<evidence type="ECO:0000313" key="14">
    <source>
        <dbReference type="Proteomes" id="UP000433928"/>
    </source>
</evidence>
<dbReference type="PANTHER" id="PTHR37833:SF1">
    <property type="entry name" value="SIGNAL PEPTIDE PROTEIN"/>
    <property type="match status" value="1"/>
</dbReference>
<gene>
    <name evidence="1" type="ORF">Bun01g_16090</name>
    <name evidence="8" type="ORF">DW758_05085</name>
    <name evidence="7" type="ORF">DXB37_01260</name>
    <name evidence="6" type="ORF">DXC07_06860</name>
    <name evidence="2" type="ORF">ERS852554_03269</name>
    <name evidence="3" type="ORF">GAQ59_02715</name>
    <name evidence="4" type="ORF">POZ10_13755</name>
    <name evidence="5" type="ORF">RVH16_19975</name>
</gene>
<dbReference type="InterPro" id="IPR013783">
    <property type="entry name" value="Ig-like_fold"/>
</dbReference>
<proteinExistence type="predicted"/>
<protein>
    <submittedName>
        <fullName evidence="3">DUF1573 domain-containing protein</fullName>
    </submittedName>
    <submittedName>
        <fullName evidence="2">Protein of uncharacterized function (DUF1573)</fullName>
    </submittedName>
</protein>
<sequence length="295" mass="33906">MKKGFVFTMYIMVLLILFSSCQNKTKNHVIQLVREWEGKEIQFPPNSVFTIQGKDTIKHSGDNCDYKIVTYIDSIGCTSCKLQLQNWKDFILKMDSLNHDKVSFLFYFYPKDKSELRFIFQRDSFEYPICLDENDSFNKLNHFPSDMTFQTFLLNRNNKVLAIGNPIHNPKIRELYVKIIRGESIAIENESKDIKTEVATDKVSILLGVFDWQKEQKAIFTLKNIGDNPLVIQDVATSCGCTTVAYSKEPALPGKEIDLEVVYKAEHPEHFDKTITVYCNAETSPLVLKISGDAK</sequence>
<dbReference type="EMBL" id="QSVA01000001">
    <property type="protein sequence ID" value="RGN97517.1"/>
    <property type="molecule type" value="Genomic_DNA"/>
</dbReference>
<reference evidence="10 11" key="2">
    <citation type="submission" date="2018-08" db="EMBL/GenBank/DDBJ databases">
        <title>A genome reference for cultivated species of the human gut microbiota.</title>
        <authorList>
            <person name="Zou Y."/>
            <person name="Xue W."/>
            <person name="Luo G."/>
        </authorList>
    </citation>
    <scope>NUCLEOTIDE SEQUENCE [LARGE SCALE GENOMIC DNA]</scope>
    <source>
        <strain evidence="8 12">AM29-12AC</strain>
        <strain evidence="7 10">OM03-4</strain>
        <strain evidence="6 11">OM07-9</strain>
    </source>
</reference>
<dbReference type="Proteomes" id="UP001222603">
    <property type="component" value="Unassembled WGS sequence"/>
</dbReference>
<dbReference type="Proteomes" id="UP000433928">
    <property type="component" value="Unassembled WGS sequence"/>
</dbReference>
<reference evidence="3 14" key="3">
    <citation type="journal article" date="2019" name="Nat. Med.">
        <title>A library of human gut bacterial isolates paired with longitudinal multiomics data enables mechanistic microbiome research.</title>
        <authorList>
            <person name="Poyet M."/>
            <person name="Groussin M."/>
            <person name="Gibbons S.M."/>
            <person name="Avila-Pacheco J."/>
            <person name="Jiang X."/>
            <person name="Kearney S.M."/>
            <person name="Perrotta A.R."/>
            <person name="Berdy B."/>
            <person name="Zhao S."/>
            <person name="Lieberman T.D."/>
            <person name="Swanson P.K."/>
            <person name="Smith M."/>
            <person name="Roesemann S."/>
            <person name="Alexander J.E."/>
            <person name="Rich S.A."/>
            <person name="Livny J."/>
            <person name="Vlamakis H."/>
            <person name="Clish C."/>
            <person name="Bullock K."/>
            <person name="Deik A."/>
            <person name="Scott J."/>
            <person name="Pierce K.A."/>
            <person name="Xavier R.J."/>
            <person name="Alm E.J."/>
        </authorList>
    </citation>
    <scope>NUCLEOTIDE SEQUENCE [LARGE SCALE GENOMIC DNA]</scope>
    <source>
        <strain evidence="3 14">BIOML-A27</strain>
    </source>
</reference>
<dbReference type="PANTHER" id="PTHR37833">
    <property type="entry name" value="LIPOPROTEIN-RELATED"/>
    <property type="match status" value="1"/>
</dbReference>
<dbReference type="Proteomes" id="UP001181247">
    <property type="component" value="Unassembled WGS sequence"/>
</dbReference>
<dbReference type="Proteomes" id="UP000320533">
    <property type="component" value="Chromosome"/>
</dbReference>
<dbReference type="EMBL" id="JAWDEU010000002">
    <property type="protein sequence ID" value="MDU0246968.1"/>
    <property type="molecule type" value="Genomic_DNA"/>
</dbReference>
<dbReference type="EMBL" id="JAQNSI010000402">
    <property type="protein sequence ID" value="MDC1901676.1"/>
    <property type="molecule type" value="Genomic_DNA"/>
</dbReference>
<evidence type="ECO:0000313" key="3">
    <source>
        <dbReference type="EMBL" id="KAB4173057.1"/>
    </source>
</evidence>
<dbReference type="Pfam" id="PF07610">
    <property type="entry name" value="DUF1573"/>
    <property type="match status" value="1"/>
</dbReference>
<evidence type="ECO:0000313" key="1">
    <source>
        <dbReference type="EMBL" id="BBK87239.1"/>
    </source>
</evidence>
<evidence type="ECO:0000313" key="9">
    <source>
        <dbReference type="Proteomes" id="UP000095788"/>
    </source>
</evidence>
<dbReference type="EMBL" id="AP019724">
    <property type="protein sequence ID" value="BBK87239.1"/>
    <property type="molecule type" value="Genomic_DNA"/>
</dbReference>
<evidence type="ECO:0000313" key="2">
    <source>
        <dbReference type="EMBL" id="CUQ17805.1"/>
    </source>
</evidence>
<evidence type="ECO:0000313" key="4">
    <source>
        <dbReference type="EMBL" id="MDC1901676.1"/>
    </source>
</evidence>
<dbReference type="Gene3D" id="3.40.30.10">
    <property type="entry name" value="Glutaredoxin"/>
    <property type="match status" value="1"/>
</dbReference>
<evidence type="ECO:0000313" key="12">
    <source>
        <dbReference type="Proteomes" id="UP000283601"/>
    </source>
</evidence>
<organism evidence="2 9">
    <name type="scientific">Bacteroides uniformis</name>
    <dbReference type="NCBI Taxonomy" id="820"/>
    <lineage>
        <taxon>Bacteria</taxon>
        <taxon>Pseudomonadati</taxon>
        <taxon>Bacteroidota</taxon>
        <taxon>Bacteroidia</taxon>
        <taxon>Bacteroidales</taxon>
        <taxon>Bacteroidaceae</taxon>
        <taxon>Bacteroides</taxon>
    </lineage>
</organism>
<dbReference type="InterPro" id="IPR011467">
    <property type="entry name" value="DUF1573"/>
</dbReference>
<reference evidence="5" key="6">
    <citation type="submission" date="2023-10" db="EMBL/GenBank/DDBJ databases">
        <title>Genome of Potential pathogenic bacteria in Crohn's disease.</title>
        <authorList>
            <person name="Rodriguez-Palacios A."/>
        </authorList>
    </citation>
    <scope>NUCLEOTIDE SEQUENCE</scope>
    <source>
        <strain evidence="5">CavFT-hAR50</strain>
    </source>
</reference>
<dbReference type="AlphaFoldDB" id="A0A174UDJ8"/>
<dbReference type="Proteomes" id="UP000283601">
    <property type="component" value="Unassembled WGS sequence"/>
</dbReference>
<evidence type="ECO:0000313" key="7">
    <source>
        <dbReference type="EMBL" id="RGN97517.1"/>
    </source>
</evidence>
<dbReference type="EMBL" id="QSTL01000004">
    <property type="protein sequence ID" value="RGM56653.1"/>
    <property type="molecule type" value="Genomic_DNA"/>
</dbReference>
<dbReference type="Gene3D" id="2.60.40.10">
    <property type="entry name" value="Immunoglobulins"/>
    <property type="match status" value="1"/>
</dbReference>
<dbReference type="EMBL" id="WCUG01000002">
    <property type="protein sequence ID" value="KAB4173057.1"/>
    <property type="molecule type" value="Genomic_DNA"/>
</dbReference>
<evidence type="ECO:0000313" key="8">
    <source>
        <dbReference type="EMBL" id="RHE24833.1"/>
    </source>
</evidence>
<evidence type="ECO:0000313" key="6">
    <source>
        <dbReference type="EMBL" id="RGM56653.1"/>
    </source>
</evidence>
<dbReference type="KEGG" id="bun:Bun01g_16090"/>
<accession>A0A174UDJ8</accession>
<dbReference type="RefSeq" id="WP_005823872.1">
    <property type="nucleotide sequence ID" value="NZ_AP019724.1"/>
</dbReference>
<evidence type="ECO:0000313" key="13">
    <source>
        <dbReference type="Proteomes" id="UP000320533"/>
    </source>
</evidence>
<reference evidence="4" key="5">
    <citation type="submission" date="2022-10" db="EMBL/GenBank/DDBJ databases">
        <title>Human gut microbiome strain richness.</title>
        <authorList>
            <person name="Chen-Liaw A."/>
        </authorList>
    </citation>
    <scope>NUCLEOTIDE SEQUENCE</scope>
    <source>
        <strain evidence="4">1001713st1_F9_1001713B170221_170320</strain>
    </source>
</reference>
<name>A0A174UDJ8_BACUN</name>
<dbReference type="Proteomes" id="UP000260759">
    <property type="component" value="Unassembled WGS sequence"/>
</dbReference>
<dbReference type="EMBL" id="CZBF01000006">
    <property type="protein sequence ID" value="CUQ17805.1"/>
    <property type="molecule type" value="Genomic_DNA"/>
</dbReference>
<evidence type="ECO:0000313" key="11">
    <source>
        <dbReference type="Proteomes" id="UP000261295"/>
    </source>
</evidence>
<dbReference type="EMBL" id="QSJZ01000002">
    <property type="protein sequence ID" value="RHE24833.1"/>
    <property type="molecule type" value="Genomic_DNA"/>
</dbReference>
<dbReference type="PROSITE" id="PS51257">
    <property type="entry name" value="PROKAR_LIPOPROTEIN"/>
    <property type="match status" value="1"/>
</dbReference>